<dbReference type="OrthoDB" id="9802248at2"/>
<accession>A0A1H6ZEI2</accession>
<dbReference type="PANTHER" id="PTHR42951">
    <property type="entry name" value="METALLO-BETA-LACTAMASE DOMAIN-CONTAINING"/>
    <property type="match status" value="1"/>
</dbReference>
<dbReference type="EMBL" id="FNZA01000009">
    <property type="protein sequence ID" value="SEJ51116.1"/>
    <property type="molecule type" value="Genomic_DNA"/>
</dbReference>
<keyword evidence="4" id="KW-1185">Reference proteome</keyword>
<dbReference type="SUPFAM" id="SSF56281">
    <property type="entry name" value="Metallo-hydrolase/oxidoreductase"/>
    <property type="match status" value="1"/>
</dbReference>
<dbReference type="InterPro" id="IPR001279">
    <property type="entry name" value="Metallo-B-lactamas"/>
</dbReference>
<protein>
    <submittedName>
        <fullName evidence="3">Glyoxylase, beta-lactamase superfamily II</fullName>
    </submittedName>
</protein>
<dbReference type="InterPro" id="IPR050855">
    <property type="entry name" value="NDM-1-like"/>
</dbReference>
<evidence type="ECO:0000313" key="3">
    <source>
        <dbReference type="EMBL" id="SEJ51116.1"/>
    </source>
</evidence>
<name>A0A1H6ZEI2_9DEIO</name>
<evidence type="ECO:0000256" key="1">
    <source>
        <dbReference type="SAM" id="MobiDB-lite"/>
    </source>
</evidence>
<feature type="domain" description="Metallo-beta-lactamase" evidence="2">
    <location>
        <begin position="15"/>
        <end position="203"/>
    </location>
</feature>
<dbReference type="InterPro" id="IPR036866">
    <property type="entry name" value="RibonucZ/Hydroxyglut_hydro"/>
</dbReference>
<evidence type="ECO:0000313" key="4">
    <source>
        <dbReference type="Proteomes" id="UP000199223"/>
    </source>
</evidence>
<sequence length="327" mass="35998">MDRSSVAFFERPYPSANSALLQGECPLLVDTGFGSDVADLERWLSAQGTAPTELKLIVNTHHHSDHVGGNHWLQSTHGLPIAAHGSEGHAVNRRDPEACLGRWLRQPVEAYTVTHLLREGDTLSAGGAPWHVLHTPGHSPGHLVLYQPEQGVALTGDALLPGDVGWLKFHQDFQQRGLEAADQALDTLARLAELDLRLAYPGHGPVITGVAQAIQDSRTRLERFRLDPEKAGWHAAKRIFAFALMIDGPLSAEELAAYLLESPWFVDHAREVFRVTAEELLNLLVAEMLRSGAARWDRGRLHASGPHRSPPRRWARSPTTVAQWPPG</sequence>
<organism evidence="3 4">
    <name type="scientific">Deinococcus reticulitermitis</name>
    <dbReference type="NCBI Taxonomy" id="856736"/>
    <lineage>
        <taxon>Bacteria</taxon>
        <taxon>Thermotogati</taxon>
        <taxon>Deinococcota</taxon>
        <taxon>Deinococci</taxon>
        <taxon>Deinococcales</taxon>
        <taxon>Deinococcaceae</taxon>
        <taxon>Deinococcus</taxon>
    </lineage>
</organism>
<proteinExistence type="predicted"/>
<dbReference type="STRING" id="856736.SAMN04488058_109114"/>
<feature type="compositionally biased region" description="Polar residues" evidence="1">
    <location>
        <begin position="317"/>
        <end position="327"/>
    </location>
</feature>
<dbReference type="Proteomes" id="UP000199223">
    <property type="component" value="Unassembled WGS sequence"/>
</dbReference>
<feature type="region of interest" description="Disordered" evidence="1">
    <location>
        <begin position="300"/>
        <end position="327"/>
    </location>
</feature>
<dbReference type="AlphaFoldDB" id="A0A1H6ZEI2"/>
<dbReference type="SMART" id="SM00849">
    <property type="entry name" value="Lactamase_B"/>
    <property type="match status" value="1"/>
</dbReference>
<evidence type="ECO:0000259" key="2">
    <source>
        <dbReference type="SMART" id="SM00849"/>
    </source>
</evidence>
<dbReference type="RefSeq" id="WP_092264689.1">
    <property type="nucleotide sequence ID" value="NZ_FNZA01000009.1"/>
</dbReference>
<reference evidence="4" key="1">
    <citation type="submission" date="2016-10" db="EMBL/GenBank/DDBJ databases">
        <authorList>
            <person name="Varghese N."/>
            <person name="Submissions S."/>
        </authorList>
    </citation>
    <scope>NUCLEOTIDE SEQUENCE [LARGE SCALE GENOMIC DNA]</scope>
    <source>
        <strain evidence="4">CGMCC 1.10218</strain>
    </source>
</reference>
<dbReference type="Gene3D" id="3.60.15.10">
    <property type="entry name" value="Ribonuclease Z/Hydroxyacylglutathione hydrolase-like"/>
    <property type="match status" value="1"/>
</dbReference>
<dbReference type="Pfam" id="PF00753">
    <property type="entry name" value="Lactamase_B"/>
    <property type="match status" value="1"/>
</dbReference>
<gene>
    <name evidence="3" type="ORF">SAMN04488058_109114</name>
</gene>